<organism evidence="1 2">
    <name type="scientific">Populus trichocarpa</name>
    <name type="common">Western balsam poplar</name>
    <name type="synonym">Populus balsamifera subsp. trichocarpa</name>
    <dbReference type="NCBI Taxonomy" id="3694"/>
    <lineage>
        <taxon>Eukaryota</taxon>
        <taxon>Viridiplantae</taxon>
        <taxon>Streptophyta</taxon>
        <taxon>Embryophyta</taxon>
        <taxon>Tracheophyta</taxon>
        <taxon>Spermatophyta</taxon>
        <taxon>Magnoliopsida</taxon>
        <taxon>eudicotyledons</taxon>
        <taxon>Gunneridae</taxon>
        <taxon>Pentapetalae</taxon>
        <taxon>rosids</taxon>
        <taxon>fabids</taxon>
        <taxon>Malpighiales</taxon>
        <taxon>Salicaceae</taxon>
        <taxon>Saliceae</taxon>
        <taxon>Populus</taxon>
    </lineage>
</organism>
<keyword evidence="2" id="KW-1185">Reference proteome</keyword>
<proteinExistence type="predicted"/>
<name>A0ACC0SEB6_POPTR</name>
<comment type="caution">
    <text evidence="1">The sequence shown here is derived from an EMBL/GenBank/DDBJ whole genome shotgun (WGS) entry which is preliminary data.</text>
</comment>
<reference evidence="1 2" key="1">
    <citation type="journal article" date="2006" name="Science">
        <title>The genome of black cottonwood, Populus trichocarpa (Torr. &amp; Gray).</title>
        <authorList>
            <person name="Tuskan G.A."/>
            <person name="Difazio S."/>
            <person name="Jansson S."/>
            <person name="Bohlmann J."/>
            <person name="Grigoriev I."/>
            <person name="Hellsten U."/>
            <person name="Putnam N."/>
            <person name="Ralph S."/>
            <person name="Rombauts S."/>
            <person name="Salamov A."/>
            <person name="Schein J."/>
            <person name="Sterck L."/>
            <person name="Aerts A."/>
            <person name="Bhalerao R.R."/>
            <person name="Bhalerao R.P."/>
            <person name="Blaudez D."/>
            <person name="Boerjan W."/>
            <person name="Brun A."/>
            <person name="Brunner A."/>
            <person name="Busov V."/>
            <person name="Campbell M."/>
            <person name="Carlson J."/>
            <person name="Chalot M."/>
            <person name="Chapman J."/>
            <person name="Chen G.L."/>
            <person name="Cooper D."/>
            <person name="Coutinho P.M."/>
            <person name="Couturier J."/>
            <person name="Covert S."/>
            <person name="Cronk Q."/>
            <person name="Cunningham R."/>
            <person name="Davis J."/>
            <person name="Degroeve S."/>
            <person name="Dejardin A."/>
            <person name="Depamphilis C."/>
            <person name="Detter J."/>
            <person name="Dirks B."/>
            <person name="Dubchak I."/>
            <person name="Duplessis S."/>
            <person name="Ehlting J."/>
            <person name="Ellis B."/>
            <person name="Gendler K."/>
            <person name="Goodstein D."/>
            <person name="Gribskov M."/>
            <person name="Grimwood J."/>
            <person name="Groover A."/>
            <person name="Gunter L."/>
            <person name="Hamberger B."/>
            <person name="Heinze B."/>
            <person name="Helariutta Y."/>
            <person name="Henrissat B."/>
            <person name="Holligan D."/>
            <person name="Holt R."/>
            <person name="Huang W."/>
            <person name="Islam-Faridi N."/>
            <person name="Jones S."/>
            <person name="Jones-Rhoades M."/>
            <person name="Jorgensen R."/>
            <person name="Joshi C."/>
            <person name="Kangasjarvi J."/>
            <person name="Karlsson J."/>
            <person name="Kelleher C."/>
            <person name="Kirkpatrick R."/>
            <person name="Kirst M."/>
            <person name="Kohler A."/>
            <person name="Kalluri U."/>
            <person name="Larimer F."/>
            <person name="Leebens-Mack J."/>
            <person name="Leple J.C."/>
            <person name="Locascio P."/>
            <person name="Lou Y."/>
            <person name="Lucas S."/>
            <person name="Martin F."/>
            <person name="Montanini B."/>
            <person name="Napoli C."/>
            <person name="Nelson D.R."/>
            <person name="Nelson C."/>
            <person name="Nieminen K."/>
            <person name="Nilsson O."/>
            <person name="Pereda V."/>
            <person name="Peter G."/>
            <person name="Philippe R."/>
            <person name="Pilate G."/>
            <person name="Poliakov A."/>
            <person name="Razumovskaya J."/>
            <person name="Richardson P."/>
            <person name="Rinaldi C."/>
            <person name="Ritland K."/>
            <person name="Rouze P."/>
            <person name="Ryaboy D."/>
            <person name="Schmutz J."/>
            <person name="Schrader J."/>
            <person name="Segerman B."/>
            <person name="Shin H."/>
            <person name="Siddiqui A."/>
            <person name="Sterky F."/>
            <person name="Terry A."/>
            <person name="Tsai C.J."/>
            <person name="Uberbacher E."/>
            <person name="Unneberg P."/>
            <person name="Vahala J."/>
            <person name="Wall K."/>
            <person name="Wessler S."/>
            <person name="Yang G."/>
            <person name="Yin T."/>
            <person name="Douglas C."/>
            <person name="Marra M."/>
            <person name="Sandberg G."/>
            <person name="Van de Peer Y."/>
            <person name="Rokhsar D."/>
        </authorList>
    </citation>
    <scope>NUCLEOTIDE SEQUENCE [LARGE SCALE GENOMIC DNA]</scope>
    <source>
        <strain evidence="2">cv. Nisqually</strain>
    </source>
</reference>
<sequence length="79" mass="9215">MIKRVRFSRKSLKRHLVATIDKFIVHVARTHDGQKLSVRMGWLMKLVKVCPRQVESTSGWASWWGWWAVQVAVATIAFH</sequence>
<accession>A0ACC0SEB6</accession>
<protein>
    <submittedName>
        <fullName evidence="1">Uncharacterized protein</fullName>
    </submittedName>
</protein>
<gene>
    <name evidence="1" type="ORF">POPTR_010G189401v4</name>
</gene>
<dbReference type="Proteomes" id="UP000006729">
    <property type="component" value="Chromosome 10"/>
</dbReference>
<dbReference type="EMBL" id="CM009299">
    <property type="protein sequence ID" value="KAI9387552.1"/>
    <property type="molecule type" value="Genomic_DNA"/>
</dbReference>
<evidence type="ECO:0000313" key="2">
    <source>
        <dbReference type="Proteomes" id="UP000006729"/>
    </source>
</evidence>
<evidence type="ECO:0000313" key="1">
    <source>
        <dbReference type="EMBL" id="KAI9387552.1"/>
    </source>
</evidence>